<evidence type="ECO:0000256" key="1">
    <source>
        <dbReference type="ARBA" id="ARBA00008891"/>
    </source>
</evidence>
<feature type="domain" description="Pectinesterase catalytic" evidence="6">
    <location>
        <begin position="25"/>
        <end position="307"/>
    </location>
</feature>
<comment type="similarity">
    <text evidence="1">Belongs to the pectinesterase family.</text>
</comment>
<organism evidence="7 8">
    <name type="scientific">Chitinophaga hostae</name>
    <dbReference type="NCBI Taxonomy" id="2831022"/>
    <lineage>
        <taxon>Bacteria</taxon>
        <taxon>Pseudomonadati</taxon>
        <taxon>Bacteroidota</taxon>
        <taxon>Chitinophagia</taxon>
        <taxon>Chitinophagales</taxon>
        <taxon>Chitinophagaceae</taxon>
        <taxon>Chitinophaga</taxon>
    </lineage>
</organism>
<comment type="caution">
    <text evidence="7">The sequence shown here is derived from an EMBL/GenBank/DDBJ whole genome shotgun (WGS) entry which is preliminary data.</text>
</comment>
<feature type="active site" evidence="4">
    <location>
        <position position="180"/>
    </location>
</feature>
<keyword evidence="5" id="KW-0732">Signal</keyword>
<evidence type="ECO:0000313" key="7">
    <source>
        <dbReference type="EMBL" id="MBS0029009.1"/>
    </source>
</evidence>
<dbReference type="PROSITE" id="PS00800">
    <property type="entry name" value="PECTINESTERASE_1"/>
    <property type="match status" value="1"/>
</dbReference>
<dbReference type="InterPro" id="IPR011050">
    <property type="entry name" value="Pectin_lyase_fold/virulence"/>
</dbReference>
<dbReference type="InterPro" id="IPR000070">
    <property type="entry name" value="Pectinesterase_cat"/>
</dbReference>
<protein>
    <recommendedName>
        <fullName evidence="5">Pectinesterase</fullName>
        <ecNumber evidence="5">3.1.1.11</ecNumber>
    </recommendedName>
</protein>
<dbReference type="EMBL" id="JAGTXB010000007">
    <property type="protein sequence ID" value="MBS0029009.1"/>
    <property type="molecule type" value="Genomic_DNA"/>
</dbReference>
<keyword evidence="2 5" id="KW-0378">Hydrolase</keyword>
<dbReference type="PANTHER" id="PTHR31321">
    <property type="entry name" value="ACYL-COA THIOESTER HYDROLASE YBHC-RELATED"/>
    <property type="match status" value="1"/>
</dbReference>
<evidence type="ECO:0000259" key="6">
    <source>
        <dbReference type="Pfam" id="PF01095"/>
    </source>
</evidence>
<name>A0ABS5J1E1_9BACT</name>
<evidence type="ECO:0000256" key="4">
    <source>
        <dbReference type="PROSITE-ProRule" id="PRU10040"/>
    </source>
</evidence>
<sequence length="317" mass="35847">MKQFILTFVYLFVCLQLAARPLTKTVAKDGSGDYTSVQAALDAVPLHNKIPVHIFIKKGIYREKLHLDSTKDFVTLTGEDEYNTILTYDDHAGMRNIAGDSITTYSSPSCMINANDFRAAHLTFENTAGMYAGQAVALSVKGDRAVFEHCRMLGFQDTLLAGTFYCRQYYKSCYITGSTDFIFGYAAALFYKCHINSNRNSYITAAATLQSRPVGYVFKDCLLTADSSVTKVFLGRPWRPYASVTWLNCKMGAHILPEGWDNWRKEANEKTARYAEYNSSGPGARPGDRVKWSRQLSRKEAKQYTREYIFGDWKLNL</sequence>
<dbReference type="EC" id="3.1.1.11" evidence="5"/>
<dbReference type="InterPro" id="IPR018040">
    <property type="entry name" value="Pectinesterase_Tyr_AS"/>
</dbReference>
<dbReference type="PANTHER" id="PTHR31321:SF57">
    <property type="entry name" value="PECTINESTERASE 53-RELATED"/>
    <property type="match status" value="1"/>
</dbReference>
<proteinExistence type="inferred from homology"/>
<keyword evidence="3 5" id="KW-0063">Aspartyl esterase</keyword>
<evidence type="ECO:0000256" key="3">
    <source>
        <dbReference type="ARBA" id="ARBA00023085"/>
    </source>
</evidence>
<comment type="catalytic activity">
    <reaction evidence="5">
        <text>[(1-&gt;4)-alpha-D-galacturonosyl methyl ester](n) + n H2O = [(1-&gt;4)-alpha-D-galacturonosyl](n) + n methanol + n H(+)</text>
        <dbReference type="Rhea" id="RHEA:22380"/>
        <dbReference type="Rhea" id="RHEA-COMP:14570"/>
        <dbReference type="Rhea" id="RHEA-COMP:14573"/>
        <dbReference type="ChEBI" id="CHEBI:15377"/>
        <dbReference type="ChEBI" id="CHEBI:15378"/>
        <dbReference type="ChEBI" id="CHEBI:17790"/>
        <dbReference type="ChEBI" id="CHEBI:140522"/>
        <dbReference type="ChEBI" id="CHEBI:140523"/>
        <dbReference type="EC" id="3.1.1.11"/>
    </reaction>
</comment>
<dbReference type="SUPFAM" id="SSF51126">
    <property type="entry name" value="Pectin lyase-like"/>
    <property type="match status" value="1"/>
</dbReference>
<gene>
    <name evidence="7" type="ORF">KE626_16935</name>
</gene>
<dbReference type="PROSITE" id="PS00503">
    <property type="entry name" value="PECTINESTERASE_2"/>
    <property type="match status" value="1"/>
</dbReference>
<evidence type="ECO:0000256" key="2">
    <source>
        <dbReference type="ARBA" id="ARBA00022801"/>
    </source>
</evidence>
<evidence type="ECO:0000313" key="8">
    <source>
        <dbReference type="Proteomes" id="UP000676386"/>
    </source>
</evidence>
<reference evidence="7 8" key="1">
    <citation type="submission" date="2021-04" db="EMBL/GenBank/DDBJ databases">
        <title>Chitinophaga sp. nov., isolated from the rhizosphere soil.</title>
        <authorList>
            <person name="He S."/>
        </authorList>
    </citation>
    <scope>NUCLEOTIDE SEQUENCE [LARGE SCALE GENOMIC DNA]</scope>
    <source>
        <strain evidence="7 8">2R12</strain>
    </source>
</reference>
<feature type="chain" id="PRO_5044956462" description="Pectinesterase" evidence="5">
    <location>
        <begin position="19"/>
        <end position="317"/>
    </location>
</feature>
<feature type="signal peptide" evidence="5">
    <location>
        <begin position="1"/>
        <end position="18"/>
    </location>
</feature>
<dbReference type="Pfam" id="PF01095">
    <property type="entry name" value="Pectinesterase"/>
    <property type="match status" value="1"/>
</dbReference>
<dbReference type="Proteomes" id="UP000676386">
    <property type="component" value="Unassembled WGS sequence"/>
</dbReference>
<dbReference type="InterPro" id="IPR033131">
    <property type="entry name" value="Pectinesterase_Asp_AS"/>
</dbReference>
<keyword evidence="8" id="KW-1185">Reference proteome</keyword>
<comment type="pathway">
    <text evidence="5">Glycan metabolism; pectin degradation; 2-dehydro-3-deoxy-D-gluconate from pectin: step 1/5.</text>
</comment>
<evidence type="ECO:0000256" key="5">
    <source>
        <dbReference type="RuleBase" id="RU000589"/>
    </source>
</evidence>
<dbReference type="Gene3D" id="2.160.20.10">
    <property type="entry name" value="Single-stranded right-handed beta-helix, Pectin lyase-like"/>
    <property type="match status" value="1"/>
</dbReference>
<accession>A0ABS5J1E1</accession>
<dbReference type="InterPro" id="IPR012334">
    <property type="entry name" value="Pectin_lyas_fold"/>
</dbReference>